<feature type="domain" description="Transcription factor IIIC subunit Tfc1/Sfc1 triple barrel" evidence="7">
    <location>
        <begin position="125"/>
        <end position="219"/>
    </location>
</feature>
<evidence type="ECO:0000313" key="8">
    <source>
        <dbReference type="EMBL" id="CEL67131.1"/>
    </source>
</evidence>
<dbReference type="Pfam" id="PF09734">
    <property type="entry name" value="Tau95"/>
    <property type="match status" value="1"/>
</dbReference>
<feature type="compositionally biased region" description="Basic and acidic residues" evidence="5">
    <location>
        <begin position="392"/>
        <end position="408"/>
    </location>
</feature>
<dbReference type="AlphaFoldDB" id="A0A0F7UDG5"/>
<keyword evidence="3" id="KW-0804">Transcription</keyword>
<evidence type="ECO:0000256" key="4">
    <source>
        <dbReference type="ARBA" id="ARBA00023242"/>
    </source>
</evidence>
<dbReference type="GO" id="GO:0001003">
    <property type="term" value="F:RNA polymerase III type 2 promoter sequence-specific DNA binding"/>
    <property type="evidence" value="ECO:0007669"/>
    <property type="project" value="TreeGrafter"/>
</dbReference>
<dbReference type="GO" id="GO:0000127">
    <property type="term" value="C:transcription factor TFIIIC complex"/>
    <property type="evidence" value="ECO:0007669"/>
    <property type="project" value="InterPro"/>
</dbReference>
<evidence type="ECO:0000256" key="5">
    <source>
        <dbReference type="SAM" id="MobiDB-lite"/>
    </source>
</evidence>
<keyword evidence="4" id="KW-0539">Nucleus</keyword>
<dbReference type="GO" id="GO:0005634">
    <property type="term" value="C:nucleus"/>
    <property type="evidence" value="ECO:0007669"/>
    <property type="project" value="UniProtKB-SubCell"/>
</dbReference>
<dbReference type="EMBL" id="LN714482">
    <property type="protein sequence ID" value="CEL67131.1"/>
    <property type="molecule type" value="Genomic_DNA"/>
</dbReference>
<dbReference type="GO" id="GO:0001002">
    <property type="term" value="F:RNA polymerase III type 1 promoter sequence-specific DNA binding"/>
    <property type="evidence" value="ECO:0007669"/>
    <property type="project" value="TreeGrafter"/>
</dbReference>
<evidence type="ECO:0000256" key="1">
    <source>
        <dbReference type="ARBA" id="ARBA00004123"/>
    </source>
</evidence>
<feature type="compositionally biased region" description="Low complexity" evidence="5">
    <location>
        <begin position="9"/>
        <end position="94"/>
    </location>
</feature>
<proteinExistence type="predicted"/>
<protein>
    <recommendedName>
        <fullName evidence="9">Transcription factor IIIC subunit 5 HTH domain-containing protein</fullName>
    </recommendedName>
</protein>
<dbReference type="InterPro" id="IPR042536">
    <property type="entry name" value="TFIIIC_tauA_Sfc1"/>
</dbReference>
<accession>A0A0F7UDG5</accession>
<dbReference type="Gene3D" id="3.30.200.160">
    <property type="entry name" value="TFIIIC, subcomplex tauA, subunit Sfc1, barrel domain"/>
    <property type="match status" value="1"/>
</dbReference>
<dbReference type="Pfam" id="PF17682">
    <property type="entry name" value="Tau95_N"/>
    <property type="match status" value="1"/>
</dbReference>
<reference evidence="8" key="1">
    <citation type="journal article" date="2015" name="PLoS ONE">
        <title>Comprehensive Evaluation of Toxoplasma gondii VEG and Neospora caninum LIV Genomes with Tachyzoite Stage Transcriptome and Proteome Defines Novel Transcript Features.</title>
        <authorList>
            <person name="Ramaprasad A."/>
            <person name="Mourier T."/>
            <person name="Naeem R."/>
            <person name="Malas T.B."/>
            <person name="Moussa E."/>
            <person name="Panigrahi A."/>
            <person name="Vermont S.J."/>
            <person name="Otto T.D."/>
            <person name="Wastling J."/>
            <person name="Pain A."/>
        </authorList>
    </citation>
    <scope>NUCLEOTIDE SEQUENCE</scope>
    <source>
        <strain evidence="8">Liverpool</strain>
    </source>
</reference>
<dbReference type="InterPro" id="IPR019136">
    <property type="entry name" value="TF_IIIC_su-5_HTH"/>
</dbReference>
<comment type="subcellular location">
    <subcellularLocation>
        <location evidence="1">Nucleus</location>
    </subcellularLocation>
</comment>
<dbReference type="GO" id="GO:0006384">
    <property type="term" value="P:transcription initiation at RNA polymerase III promoter"/>
    <property type="evidence" value="ECO:0007669"/>
    <property type="project" value="InterPro"/>
</dbReference>
<feature type="region of interest" description="Disordered" evidence="5">
    <location>
        <begin position="1"/>
        <end position="94"/>
    </location>
</feature>
<feature type="compositionally biased region" description="Basic and acidic residues" evidence="5">
    <location>
        <begin position="336"/>
        <end position="349"/>
    </location>
</feature>
<feature type="domain" description="Transcription factor IIIC subunit 5 HTH" evidence="6">
    <location>
        <begin position="402"/>
        <end position="513"/>
    </location>
</feature>
<dbReference type="InterPro" id="IPR040454">
    <property type="entry name" value="TF_IIIC_Tfc1/Sfc1"/>
</dbReference>
<evidence type="ECO:0000256" key="3">
    <source>
        <dbReference type="ARBA" id="ARBA00023163"/>
    </source>
</evidence>
<keyword evidence="2" id="KW-0238">DNA-binding</keyword>
<name>A0A0F7UDG5_NEOCL</name>
<evidence type="ECO:0000256" key="2">
    <source>
        <dbReference type="ARBA" id="ARBA00023125"/>
    </source>
</evidence>
<evidence type="ECO:0008006" key="9">
    <source>
        <dbReference type="Google" id="ProtNLM"/>
    </source>
</evidence>
<evidence type="ECO:0000259" key="7">
    <source>
        <dbReference type="Pfam" id="PF17682"/>
    </source>
</evidence>
<sequence length="651" mass="69262">MKGHPEANPSPVSMPSSLPSPSSFSPSSSCSPSSCSPSSSSLSSSSSLPPSSSSLPRSSSSLPPSSSSLPPSSSSLPPSSSSLPPSSSSLPASFSSGVFHAKRRKLSNRGAEGDKLVVPDRAFAAVAIPGRVSQKSTALELLGGPEAVSACLSSSSEEKLFLGTSLHDRVFSQFLPSTPSRASGLAVRIERRKSGRVTLTILGRVEQLHTFDGLADFYYAPPSRARKPTDFRQLLLSHNAPASSSLFIPPPLFCRFSQPANYRLDQLSVAPPSSPKGEAATAVARALGVSAVPWLGDSPGKASAERLAAASVSPSSSPSAAPGSKTVLDREDDAGEDKLGTQRRRREDASCASQGLDAEGEAASEGTEDGASTSGEESRDGGKTGDATGETEWPRTKAQRSEDEKRVGEEFNSVARFGDAQVPSLPPPAAMKATADELLLSRLRHLLVEHPIWLRSSLDARLPEEFTAWRKKPAYAKSCFLFADGPWRGCLCRLGYDPRLHAESRFSQTIDFRDAFFRNVNWRRLRNRRTPGSLCSLLPLSASPSAAQPGSAPPEAGEELCGSLASLQTAGKNVAHLEQHFLIAPTRPSVLYQLREIQDEGVQKLLKDAPVLTSPCKETGWFTAATMKTLRELLAMKSQRMREKGDLPATA</sequence>
<feature type="compositionally biased region" description="Acidic residues" evidence="5">
    <location>
        <begin position="358"/>
        <end position="368"/>
    </location>
</feature>
<feature type="compositionally biased region" description="Low complexity" evidence="5">
    <location>
        <begin position="308"/>
        <end position="324"/>
    </location>
</feature>
<gene>
    <name evidence="8" type="ORF">BN1204_029270</name>
</gene>
<dbReference type="PANTHER" id="PTHR13230">
    <property type="entry name" value="GENERAL TRANSCRIPTION FACTOR IIIC, POLYPEPTIDE 5"/>
    <property type="match status" value="1"/>
</dbReference>
<dbReference type="PANTHER" id="PTHR13230:SF5">
    <property type="entry name" value="GENERAL TRANSCRIPTION FACTOR 3C POLYPEPTIDE 5"/>
    <property type="match status" value="1"/>
</dbReference>
<dbReference type="InterPro" id="IPR041499">
    <property type="entry name" value="Tfc1/Sfc1_N"/>
</dbReference>
<organism evidence="8">
    <name type="scientific">Neospora caninum (strain Liverpool)</name>
    <dbReference type="NCBI Taxonomy" id="572307"/>
    <lineage>
        <taxon>Eukaryota</taxon>
        <taxon>Sar</taxon>
        <taxon>Alveolata</taxon>
        <taxon>Apicomplexa</taxon>
        <taxon>Conoidasida</taxon>
        <taxon>Coccidia</taxon>
        <taxon>Eucoccidiorida</taxon>
        <taxon>Eimeriorina</taxon>
        <taxon>Sarcocystidae</taxon>
        <taxon>Neospora</taxon>
    </lineage>
</organism>
<feature type="region of interest" description="Disordered" evidence="5">
    <location>
        <begin position="305"/>
        <end position="408"/>
    </location>
</feature>
<evidence type="ECO:0000259" key="6">
    <source>
        <dbReference type="Pfam" id="PF09734"/>
    </source>
</evidence>